<dbReference type="EMBL" id="KN822021">
    <property type="protein sequence ID" value="KIM65669.1"/>
    <property type="molecule type" value="Genomic_DNA"/>
</dbReference>
<organism evidence="2 3">
    <name type="scientific">Scleroderma citrinum Foug A</name>
    <dbReference type="NCBI Taxonomy" id="1036808"/>
    <lineage>
        <taxon>Eukaryota</taxon>
        <taxon>Fungi</taxon>
        <taxon>Dikarya</taxon>
        <taxon>Basidiomycota</taxon>
        <taxon>Agaricomycotina</taxon>
        <taxon>Agaricomycetes</taxon>
        <taxon>Agaricomycetidae</taxon>
        <taxon>Boletales</taxon>
        <taxon>Sclerodermatineae</taxon>
        <taxon>Sclerodermataceae</taxon>
        <taxon>Scleroderma</taxon>
    </lineage>
</organism>
<name>A0A0C3EBH6_9AGAM</name>
<proteinExistence type="predicted"/>
<gene>
    <name evidence="2" type="ORF">SCLCIDRAFT_1212069</name>
</gene>
<evidence type="ECO:0000256" key="1">
    <source>
        <dbReference type="SAM" id="MobiDB-lite"/>
    </source>
</evidence>
<reference evidence="2 3" key="1">
    <citation type="submission" date="2014-04" db="EMBL/GenBank/DDBJ databases">
        <authorList>
            <consortium name="DOE Joint Genome Institute"/>
            <person name="Kuo A."/>
            <person name="Kohler A."/>
            <person name="Nagy L.G."/>
            <person name="Floudas D."/>
            <person name="Copeland A."/>
            <person name="Barry K.W."/>
            <person name="Cichocki N."/>
            <person name="Veneault-Fourrey C."/>
            <person name="LaButti K."/>
            <person name="Lindquist E.A."/>
            <person name="Lipzen A."/>
            <person name="Lundell T."/>
            <person name="Morin E."/>
            <person name="Murat C."/>
            <person name="Sun H."/>
            <person name="Tunlid A."/>
            <person name="Henrissat B."/>
            <person name="Grigoriev I.V."/>
            <person name="Hibbett D.S."/>
            <person name="Martin F."/>
            <person name="Nordberg H.P."/>
            <person name="Cantor M.N."/>
            <person name="Hua S.X."/>
        </authorList>
    </citation>
    <scope>NUCLEOTIDE SEQUENCE [LARGE SCALE GENOMIC DNA]</scope>
    <source>
        <strain evidence="2 3">Foug A</strain>
    </source>
</reference>
<dbReference type="HOGENOM" id="CLU_2962190_0_0_1"/>
<reference evidence="3" key="2">
    <citation type="submission" date="2015-01" db="EMBL/GenBank/DDBJ databases">
        <title>Evolutionary Origins and Diversification of the Mycorrhizal Mutualists.</title>
        <authorList>
            <consortium name="DOE Joint Genome Institute"/>
            <consortium name="Mycorrhizal Genomics Consortium"/>
            <person name="Kohler A."/>
            <person name="Kuo A."/>
            <person name="Nagy L.G."/>
            <person name="Floudas D."/>
            <person name="Copeland A."/>
            <person name="Barry K.W."/>
            <person name="Cichocki N."/>
            <person name="Veneault-Fourrey C."/>
            <person name="LaButti K."/>
            <person name="Lindquist E.A."/>
            <person name="Lipzen A."/>
            <person name="Lundell T."/>
            <person name="Morin E."/>
            <person name="Murat C."/>
            <person name="Riley R."/>
            <person name="Ohm R."/>
            <person name="Sun H."/>
            <person name="Tunlid A."/>
            <person name="Henrissat B."/>
            <person name="Grigoriev I.V."/>
            <person name="Hibbett D.S."/>
            <person name="Martin F."/>
        </authorList>
    </citation>
    <scope>NUCLEOTIDE SEQUENCE [LARGE SCALE GENOMIC DNA]</scope>
    <source>
        <strain evidence="3">Foug A</strain>
    </source>
</reference>
<feature type="region of interest" description="Disordered" evidence="1">
    <location>
        <begin position="1"/>
        <end position="59"/>
    </location>
</feature>
<evidence type="ECO:0000313" key="2">
    <source>
        <dbReference type="EMBL" id="KIM65669.1"/>
    </source>
</evidence>
<sequence length="59" mass="6398">MKSLDTRYNPGKRAQTSLIVYTASDAKSNERGVGVQESQRDQQGNFDAGEVGREPLSPG</sequence>
<dbReference type="AlphaFoldDB" id="A0A0C3EBH6"/>
<protein>
    <submittedName>
        <fullName evidence="2">Uncharacterized protein</fullName>
    </submittedName>
</protein>
<dbReference type="InParanoid" id="A0A0C3EBH6"/>
<dbReference type="Proteomes" id="UP000053989">
    <property type="component" value="Unassembled WGS sequence"/>
</dbReference>
<keyword evidence="3" id="KW-1185">Reference proteome</keyword>
<evidence type="ECO:0000313" key="3">
    <source>
        <dbReference type="Proteomes" id="UP000053989"/>
    </source>
</evidence>
<accession>A0A0C3EBH6</accession>